<evidence type="ECO:0008006" key="3">
    <source>
        <dbReference type="Google" id="ProtNLM"/>
    </source>
</evidence>
<organism evidence="1 2">
    <name type="scientific">Gossypium klotzschianum</name>
    <dbReference type="NCBI Taxonomy" id="34286"/>
    <lineage>
        <taxon>Eukaryota</taxon>
        <taxon>Viridiplantae</taxon>
        <taxon>Streptophyta</taxon>
        <taxon>Embryophyta</taxon>
        <taxon>Tracheophyta</taxon>
        <taxon>Spermatophyta</taxon>
        <taxon>Magnoliopsida</taxon>
        <taxon>eudicotyledons</taxon>
        <taxon>Gunneridae</taxon>
        <taxon>Pentapetalae</taxon>
        <taxon>rosids</taxon>
        <taxon>malvids</taxon>
        <taxon>Malvales</taxon>
        <taxon>Malvaceae</taxon>
        <taxon>Malvoideae</taxon>
        <taxon>Gossypium</taxon>
    </lineage>
</organism>
<sequence length="325" mass="37636">MKEELANLNLDDEEEELILCENDLNGLEDDYQFCLVGKALMECMVDIKRVLDGIPWSFNRHLIVFHRLNNGEDLMKVPLVYINFWVQIYLAFRVISEGLARQLGHGEGFFPVRLTIGTQEVSFGWDISLRAHLQKKVTNESKWLREDGAKGFQGGSNHQSMDMDDQNVMGKEGNAIVQGAWKMDQRETIMENKLIGASQPGAMQILNWNVCGLRRPRVINRLRNMGLPVGCKGDYVVQLKSFSTNHIDLEVKDRENLPWMVVRDFNEIMFCLRKRGADCETKEIWLALGKYWRTVNLAIWDLREDGTLGREADYQKTIFKREFID</sequence>
<feature type="non-terminal residue" evidence="1">
    <location>
        <position position="1"/>
    </location>
</feature>
<dbReference type="Proteomes" id="UP000593573">
    <property type="component" value="Unassembled WGS sequence"/>
</dbReference>
<accession>A0A7J8VI72</accession>
<name>A0A7J8VI72_9ROSI</name>
<keyword evidence="2" id="KW-1185">Reference proteome</keyword>
<dbReference type="OrthoDB" id="1001388at2759"/>
<dbReference type="EMBL" id="JABFAB010000010">
    <property type="protein sequence ID" value="MBA0662516.1"/>
    <property type="molecule type" value="Genomic_DNA"/>
</dbReference>
<dbReference type="AlphaFoldDB" id="A0A7J8VI72"/>
<proteinExistence type="predicted"/>
<reference evidence="1 2" key="1">
    <citation type="journal article" date="2019" name="Genome Biol. Evol.">
        <title>Insights into the evolution of the New World diploid cottons (Gossypium, subgenus Houzingenia) based on genome sequencing.</title>
        <authorList>
            <person name="Grover C.E."/>
            <person name="Arick M.A. 2nd"/>
            <person name="Thrash A."/>
            <person name="Conover J.L."/>
            <person name="Sanders W.S."/>
            <person name="Peterson D.G."/>
            <person name="Frelichowski J.E."/>
            <person name="Scheffler J.A."/>
            <person name="Scheffler B.E."/>
            <person name="Wendel J.F."/>
        </authorList>
    </citation>
    <scope>NUCLEOTIDE SEQUENCE [LARGE SCALE GENOMIC DNA]</scope>
    <source>
        <strain evidence="1">57</strain>
        <tissue evidence="1">Leaf</tissue>
    </source>
</reference>
<evidence type="ECO:0000313" key="1">
    <source>
        <dbReference type="EMBL" id="MBA0662516.1"/>
    </source>
</evidence>
<comment type="caution">
    <text evidence="1">The sequence shown here is derived from an EMBL/GenBank/DDBJ whole genome shotgun (WGS) entry which is preliminary data.</text>
</comment>
<gene>
    <name evidence="1" type="ORF">Goklo_006621</name>
</gene>
<protein>
    <recommendedName>
        <fullName evidence="3">DUF4283 domain-containing protein</fullName>
    </recommendedName>
</protein>
<evidence type="ECO:0000313" key="2">
    <source>
        <dbReference type="Proteomes" id="UP000593573"/>
    </source>
</evidence>